<keyword evidence="1" id="KW-0732">Signal</keyword>
<accession>A0AAD4GSA4</accession>
<sequence length="88" mass="9120">MQFSKIFMTLALVMATNAMTLNTLNTRQGPGPGDMCTCGTCTMDDPKTSCCDGNSYSVQCCGADTMTCSCCVGGSCGDVGCDDDINTK</sequence>
<gene>
    <name evidence="2" type="ORF">FE257_008823</name>
</gene>
<dbReference type="EMBL" id="VCAU01000049">
    <property type="protein sequence ID" value="KAF9888254.1"/>
    <property type="molecule type" value="Genomic_DNA"/>
</dbReference>
<dbReference type="Proteomes" id="UP001194746">
    <property type="component" value="Unassembled WGS sequence"/>
</dbReference>
<name>A0AAD4GSA4_ASPNN</name>
<keyword evidence="3" id="KW-1185">Reference proteome</keyword>
<reference evidence="2" key="2">
    <citation type="submission" date="2020-02" db="EMBL/GenBank/DDBJ databases">
        <authorList>
            <person name="Gilchrist C.L.M."/>
            <person name="Chooi Y.-H."/>
        </authorList>
    </citation>
    <scope>NUCLEOTIDE SEQUENCE</scope>
    <source>
        <strain evidence="2">MST-FP2251</strain>
    </source>
</reference>
<evidence type="ECO:0000313" key="3">
    <source>
        <dbReference type="Proteomes" id="UP001194746"/>
    </source>
</evidence>
<comment type="caution">
    <text evidence="2">The sequence shown here is derived from an EMBL/GenBank/DDBJ whole genome shotgun (WGS) entry which is preliminary data.</text>
</comment>
<dbReference type="AlphaFoldDB" id="A0AAD4GSA4"/>
<evidence type="ECO:0000313" key="2">
    <source>
        <dbReference type="EMBL" id="KAF9888254.1"/>
    </source>
</evidence>
<organism evidence="2 3">
    <name type="scientific">Aspergillus nanangensis</name>
    <dbReference type="NCBI Taxonomy" id="2582783"/>
    <lineage>
        <taxon>Eukaryota</taxon>
        <taxon>Fungi</taxon>
        <taxon>Dikarya</taxon>
        <taxon>Ascomycota</taxon>
        <taxon>Pezizomycotina</taxon>
        <taxon>Eurotiomycetes</taxon>
        <taxon>Eurotiomycetidae</taxon>
        <taxon>Eurotiales</taxon>
        <taxon>Aspergillaceae</taxon>
        <taxon>Aspergillus</taxon>
        <taxon>Aspergillus subgen. Circumdati</taxon>
    </lineage>
</organism>
<proteinExistence type="predicted"/>
<reference evidence="2" key="1">
    <citation type="journal article" date="2019" name="Beilstein J. Org. Chem.">
        <title>Nanangenines: drimane sesquiterpenoids as the dominant metabolite cohort of a novel Australian fungus, Aspergillus nanangensis.</title>
        <authorList>
            <person name="Lacey H.J."/>
            <person name="Gilchrist C.L.M."/>
            <person name="Crombie A."/>
            <person name="Kalaitzis J.A."/>
            <person name="Vuong D."/>
            <person name="Rutledge P.J."/>
            <person name="Turner P."/>
            <person name="Pitt J.I."/>
            <person name="Lacey E."/>
            <person name="Chooi Y.H."/>
            <person name="Piggott A.M."/>
        </authorList>
    </citation>
    <scope>NUCLEOTIDE SEQUENCE</scope>
    <source>
        <strain evidence="2">MST-FP2251</strain>
    </source>
</reference>
<evidence type="ECO:0000256" key="1">
    <source>
        <dbReference type="SAM" id="SignalP"/>
    </source>
</evidence>
<protein>
    <submittedName>
        <fullName evidence="2">Uncharacterized protein</fullName>
    </submittedName>
</protein>
<feature type="signal peptide" evidence="1">
    <location>
        <begin position="1"/>
        <end position="18"/>
    </location>
</feature>
<feature type="chain" id="PRO_5042190656" evidence="1">
    <location>
        <begin position="19"/>
        <end position="88"/>
    </location>
</feature>